<keyword evidence="2" id="KW-0808">Transferase</keyword>
<reference evidence="2 3" key="1">
    <citation type="submission" date="2023-07" db="EMBL/GenBank/DDBJ databases">
        <title>Sorghum-associated microbial communities from plants grown in Nebraska, USA.</title>
        <authorList>
            <person name="Schachtman D."/>
        </authorList>
    </citation>
    <scope>NUCLEOTIDE SEQUENCE [LARGE SCALE GENOMIC DNA]</scope>
    <source>
        <strain evidence="2 3">CC482</strain>
    </source>
</reference>
<dbReference type="PANTHER" id="PTHR18964:SF149">
    <property type="entry name" value="BIFUNCTIONAL UDP-N-ACETYLGLUCOSAMINE 2-EPIMERASE_N-ACETYLMANNOSAMINE KINASE"/>
    <property type="match status" value="1"/>
</dbReference>
<dbReference type="InterPro" id="IPR000600">
    <property type="entry name" value="ROK"/>
</dbReference>
<dbReference type="SUPFAM" id="SSF53067">
    <property type="entry name" value="Actin-like ATPase domain"/>
    <property type="match status" value="1"/>
</dbReference>
<accession>A0ABT9U6L9</accession>
<gene>
    <name evidence="2" type="ORF">J2T15_004740</name>
</gene>
<evidence type="ECO:0000313" key="3">
    <source>
        <dbReference type="Proteomes" id="UP001229346"/>
    </source>
</evidence>
<proteinExistence type="inferred from homology"/>
<dbReference type="CDD" id="cd24068">
    <property type="entry name" value="ASKHA_NBD_ROK_FnNanK-like"/>
    <property type="match status" value="1"/>
</dbReference>
<dbReference type="Pfam" id="PF00480">
    <property type="entry name" value="ROK"/>
    <property type="match status" value="1"/>
</dbReference>
<evidence type="ECO:0000313" key="2">
    <source>
        <dbReference type="EMBL" id="MDQ0115282.1"/>
    </source>
</evidence>
<dbReference type="PANTHER" id="PTHR18964">
    <property type="entry name" value="ROK (REPRESSOR, ORF, KINASE) FAMILY"/>
    <property type="match status" value="1"/>
</dbReference>
<comment type="similarity">
    <text evidence="1">Belongs to the ROK (NagC/XylR) family.</text>
</comment>
<protein>
    <submittedName>
        <fullName evidence="2">Glucokinase</fullName>
        <ecNumber evidence="2">2.7.1.2</ecNumber>
    </submittedName>
</protein>
<dbReference type="Proteomes" id="UP001229346">
    <property type="component" value="Unassembled WGS sequence"/>
</dbReference>
<comment type="caution">
    <text evidence="2">The sequence shown here is derived from an EMBL/GenBank/DDBJ whole genome shotgun (WGS) entry which is preliminary data.</text>
</comment>
<sequence>MSIAIGIDIGGTKIALGFVDEQGRVLAKSSLQTDLSVEPSVMIARIADEVKLLGEQHNIALDGVSGIGVGAPGPLDTKNGTLTCPPNLKSWWGFSVVDELKSHLPLPIKMENDATAAALAEKWLGAAQDSDHFVFITISTGIGAGIYLHGKLLTGATGNAGDVGHMIVDPAAGTCTCGLPGCWEWIASGTAITRQATELLGRPVTSKEAFELASQGDTQMSELVNRVFAYIGMGCVSLINMLDPNKIVIGGGVSQVGTPLFDAVRSYVAKHALNPSGRETVIVAAQLQQDAGLIGAAALVQQPY</sequence>
<dbReference type="GO" id="GO:0004340">
    <property type="term" value="F:glucokinase activity"/>
    <property type="evidence" value="ECO:0007669"/>
    <property type="project" value="UniProtKB-EC"/>
</dbReference>
<organism evidence="2 3">
    <name type="scientific">Paenibacillus harenae</name>
    <dbReference type="NCBI Taxonomy" id="306543"/>
    <lineage>
        <taxon>Bacteria</taxon>
        <taxon>Bacillati</taxon>
        <taxon>Bacillota</taxon>
        <taxon>Bacilli</taxon>
        <taxon>Bacillales</taxon>
        <taxon>Paenibacillaceae</taxon>
        <taxon>Paenibacillus</taxon>
    </lineage>
</organism>
<dbReference type="EC" id="2.7.1.2" evidence="2"/>
<evidence type="ECO:0000256" key="1">
    <source>
        <dbReference type="ARBA" id="ARBA00006479"/>
    </source>
</evidence>
<dbReference type="PROSITE" id="PS01125">
    <property type="entry name" value="ROK"/>
    <property type="match status" value="1"/>
</dbReference>
<dbReference type="Gene3D" id="3.30.420.40">
    <property type="match status" value="2"/>
</dbReference>
<dbReference type="InterPro" id="IPR049874">
    <property type="entry name" value="ROK_cs"/>
</dbReference>
<dbReference type="RefSeq" id="WP_307206787.1">
    <property type="nucleotide sequence ID" value="NZ_JAUSSU010000010.1"/>
</dbReference>
<name>A0ABT9U6L9_PAEHA</name>
<dbReference type="EMBL" id="JAUSSU010000010">
    <property type="protein sequence ID" value="MDQ0115282.1"/>
    <property type="molecule type" value="Genomic_DNA"/>
</dbReference>
<keyword evidence="3" id="KW-1185">Reference proteome</keyword>
<dbReference type="InterPro" id="IPR043129">
    <property type="entry name" value="ATPase_NBD"/>
</dbReference>